<evidence type="ECO:0000256" key="1">
    <source>
        <dbReference type="ARBA" id="ARBA00008591"/>
    </source>
</evidence>
<reference evidence="2 3" key="1">
    <citation type="submission" date="2024-01" db="EMBL/GenBank/DDBJ databases">
        <title>Description of Olsenella sp. nov., isolated from pig feces.</title>
        <authorList>
            <person name="Chang Y.-H."/>
        </authorList>
    </citation>
    <scope>NUCLEOTIDE SEQUENCE [LARGE SCALE GENOMIC DNA]</scope>
    <source>
        <strain evidence="2 3">YH-ols2223</strain>
    </source>
</reference>
<comment type="caution">
    <text evidence="2">The sequence shown here is derived from an EMBL/GenBank/DDBJ whole genome shotgun (WGS) entry which is preliminary data.</text>
</comment>
<dbReference type="PANTHER" id="PTHR37298:SF1">
    <property type="entry name" value="UPF0111 PROTEIN YKAA"/>
    <property type="match status" value="1"/>
</dbReference>
<dbReference type="EMBL" id="JAZGJQ010000011">
    <property type="protein sequence ID" value="MEE6148021.1"/>
    <property type="molecule type" value="Genomic_DNA"/>
</dbReference>
<keyword evidence="3" id="KW-1185">Reference proteome</keyword>
<evidence type="ECO:0000313" key="3">
    <source>
        <dbReference type="Proteomes" id="UP001332931"/>
    </source>
</evidence>
<dbReference type="InterPro" id="IPR052912">
    <property type="entry name" value="UPF0111_domain"/>
</dbReference>
<evidence type="ECO:0000313" key="2">
    <source>
        <dbReference type="EMBL" id="MEE6148021.1"/>
    </source>
</evidence>
<dbReference type="Gene3D" id="1.20.58.220">
    <property type="entry name" value="Phosphate transport system protein phou homolog 2, domain 2"/>
    <property type="match status" value="1"/>
</dbReference>
<protein>
    <submittedName>
        <fullName evidence="2">DUF47 family protein</fullName>
    </submittedName>
</protein>
<name>A0ABU7RBQ6_9ACTN</name>
<dbReference type="RefSeq" id="WP_330958786.1">
    <property type="nucleotide sequence ID" value="NZ_JAZGJQ010000011.1"/>
</dbReference>
<organism evidence="2 3">
    <name type="scientific">Olsenella absiana</name>
    <dbReference type="NCBI Taxonomy" id="3115222"/>
    <lineage>
        <taxon>Bacteria</taxon>
        <taxon>Bacillati</taxon>
        <taxon>Actinomycetota</taxon>
        <taxon>Coriobacteriia</taxon>
        <taxon>Coriobacteriales</taxon>
        <taxon>Atopobiaceae</taxon>
        <taxon>Olsenella</taxon>
    </lineage>
</organism>
<gene>
    <name evidence="2" type="ORF">VXJ25_08515</name>
</gene>
<dbReference type="InterPro" id="IPR038078">
    <property type="entry name" value="PhoU-like_sf"/>
</dbReference>
<dbReference type="Proteomes" id="UP001332931">
    <property type="component" value="Unassembled WGS sequence"/>
</dbReference>
<sequence>MPHAKKEDNFYTLFREFARDLIKVAEDYEVLIKGYPATSTLIPKMRVHEDRCDEHVKKIMNELYSSFITPFDRNDISDLALRLDDVVDYMEGSSVRLDLFNMHGTREEAVQLASLTKEAVADLYVMIDHLPNYKTDRVVMEKAISVGHIEDEGDHVYESALRRLFHEEDIDEYRRGHVVGWLRVFDRMEMCLNACDDAAGVVRSVVMKSA</sequence>
<comment type="similarity">
    <text evidence="1">Belongs to the UPF0111 family.</text>
</comment>
<dbReference type="Pfam" id="PF01865">
    <property type="entry name" value="PhoU_div"/>
    <property type="match status" value="1"/>
</dbReference>
<dbReference type="PANTHER" id="PTHR37298">
    <property type="entry name" value="UPF0111 PROTEIN YKAA"/>
    <property type="match status" value="1"/>
</dbReference>
<dbReference type="InterPro" id="IPR018445">
    <property type="entry name" value="Put_Phosphate_transp_reg"/>
</dbReference>
<proteinExistence type="inferred from homology"/>
<accession>A0ABU7RBQ6</accession>